<evidence type="ECO:0000313" key="6">
    <source>
        <dbReference type="Proteomes" id="UP000198729"/>
    </source>
</evidence>
<evidence type="ECO:0000256" key="3">
    <source>
        <dbReference type="ARBA" id="ARBA00023163"/>
    </source>
</evidence>
<dbReference type="SUPFAM" id="SSF46785">
    <property type="entry name" value="Winged helix' DNA-binding domain"/>
    <property type="match status" value="1"/>
</dbReference>
<feature type="domain" description="HTH arsR-type" evidence="4">
    <location>
        <begin position="1"/>
        <end position="95"/>
    </location>
</feature>
<evidence type="ECO:0000313" key="5">
    <source>
        <dbReference type="EMBL" id="SCZ86457.1"/>
    </source>
</evidence>
<dbReference type="Gene3D" id="1.10.10.10">
    <property type="entry name" value="Winged helix-like DNA-binding domain superfamily/Winged helix DNA-binding domain"/>
    <property type="match status" value="1"/>
</dbReference>
<dbReference type="InterPro" id="IPR036390">
    <property type="entry name" value="WH_DNA-bd_sf"/>
</dbReference>
<dbReference type="Pfam" id="PF12840">
    <property type="entry name" value="HTH_20"/>
    <property type="match status" value="1"/>
</dbReference>
<dbReference type="Proteomes" id="UP000198729">
    <property type="component" value="Unassembled WGS sequence"/>
</dbReference>
<dbReference type="OrthoDB" id="5297460at2"/>
<proteinExistence type="predicted"/>
<keyword evidence="2" id="KW-0238">DNA-binding</keyword>
<name>A0A1G5SHI6_9PROT</name>
<organism evidence="5 6">
    <name type="scientific">Nitrosomonas mobilis</name>
    <dbReference type="NCBI Taxonomy" id="51642"/>
    <lineage>
        <taxon>Bacteria</taxon>
        <taxon>Pseudomonadati</taxon>
        <taxon>Pseudomonadota</taxon>
        <taxon>Betaproteobacteria</taxon>
        <taxon>Nitrosomonadales</taxon>
        <taxon>Nitrosomonadaceae</taxon>
        <taxon>Nitrosomonas</taxon>
    </lineage>
</organism>
<dbReference type="SMART" id="SM00418">
    <property type="entry name" value="HTH_ARSR"/>
    <property type="match status" value="1"/>
</dbReference>
<dbReference type="InterPro" id="IPR011991">
    <property type="entry name" value="ArsR-like_HTH"/>
</dbReference>
<reference evidence="5 6" key="1">
    <citation type="submission" date="2016-10" db="EMBL/GenBank/DDBJ databases">
        <authorList>
            <person name="de Groot N.N."/>
        </authorList>
    </citation>
    <scope>NUCLEOTIDE SEQUENCE [LARGE SCALE GENOMIC DNA]</scope>
    <source>
        <strain evidence="5">1</strain>
    </source>
</reference>
<dbReference type="EMBL" id="FMWO01000063">
    <property type="protein sequence ID" value="SCZ86457.1"/>
    <property type="molecule type" value="Genomic_DNA"/>
</dbReference>
<dbReference type="PANTHER" id="PTHR43132">
    <property type="entry name" value="ARSENICAL RESISTANCE OPERON REPRESSOR ARSR-RELATED"/>
    <property type="match status" value="1"/>
</dbReference>
<dbReference type="STRING" id="51642.NSMM_540060"/>
<keyword evidence="3" id="KW-0804">Transcription</keyword>
<dbReference type="InterPro" id="IPR036388">
    <property type="entry name" value="WH-like_DNA-bd_sf"/>
</dbReference>
<dbReference type="InterPro" id="IPR001845">
    <property type="entry name" value="HTH_ArsR_DNA-bd_dom"/>
</dbReference>
<protein>
    <submittedName>
        <fullName evidence="5">Transcriptional regulator, ArsR family</fullName>
    </submittedName>
</protein>
<dbReference type="GO" id="GO:0003677">
    <property type="term" value="F:DNA binding"/>
    <property type="evidence" value="ECO:0007669"/>
    <property type="project" value="UniProtKB-KW"/>
</dbReference>
<evidence type="ECO:0000259" key="4">
    <source>
        <dbReference type="PROSITE" id="PS50987"/>
    </source>
</evidence>
<dbReference type="GO" id="GO:0003700">
    <property type="term" value="F:DNA-binding transcription factor activity"/>
    <property type="evidence" value="ECO:0007669"/>
    <property type="project" value="InterPro"/>
</dbReference>
<dbReference type="CDD" id="cd00090">
    <property type="entry name" value="HTH_ARSR"/>
    <property type="match status" value="1"/>
</dbReference>
<sequence length="109" mass="12161">MEIYIATKALAALAHETRLTIFRKLVQVGESGMSAGVLAEELRIPNATLSFHLKELNSAELVTARQESRFIFYSANFETMNGLLRYLTENCCAGMACTSTDIYCNEERS</sequence>
<keyword evidence="6" id="KW-1185">Reference proteome</keyword>
<dbReference type="PROSITE" id="PS50987">
    <property type="entry name" value="HTH_ARSR_2"/>
    <property type="match status" value="1"/>
</dbReference>
<evidence type="ECO:0000256" key="2">
    <source>
        <dbReference type="ARBA" id="ARBA00023125"/>
    </source>
</evidence>
<keyword evidence="1" id="KW-0805">Transcription regulation</keyword>
<dbReference type="PANTHER" id="PTHR43132:SF2">
    <property type="entry name" value="ARSENICAL RESISTANCE OPERON REPRESSOR ARSR-RELATED"/>
    <property type="match status" value="1"/>
</dbReference>
<dbReference type="NCBIfam" id="NF033788">
    <property type="entry name" value="HTH_metalloreg"/>
    <property type="match status" value="1"/>
</dbReference>
<dbReference type="RefSeq" id="WP_090287513.1">
    <property type="nucleotide sequence ID" value="NZ_FMWO01000063.1"/>
</dbReference>
<accession>A0A1G5SHI6</accession>
<gene>
    <name evidence="5" type="ORF">NSMM_540060</name>
</gene>
<dbReference type="PRINTS" id="PR00778">
    <property type="entry name" value="HTHARSR"/>
</dbReference>
<dbReference type="InterPro" id="IPR051011">
    <property type="entry name" value="Metal_resp_trans_reg"/>
</dbReference>
<dbReference type="AlphaFoldDB" id="A0A1G5SHI6"/>
<evidence type="ECO:0000256" key="1">
    <source>
        <dbReference type="ARBA" id="ARBA00023015"/>
    </source>
</evidence>